<evidence type="ECO:0000313" key="2">
    <source>
        <dbReference type="Proteomes" id="UP000190750"/>
    </source>
</evidence>
<dbReference type="Pfam" id="PF11227">
    <property type="entry name" value="DUF3025"/>
    <property type="match status" value="1"/>
</dbReference>
<dbReference type="InterPro" id="IPR021390">
    <property type="entry name" value="DUF3025"/>
</dbReference>
<name>A0A1T1AY44_RHOFE</name>
<evidence type="ECO:0000313" key="1">
    <source>
        <dbReference type="EMBL" id="OOV08967.1"/>
    </source>
</evidence>
<dbReference type="EMBL" id="MTJN01000002">
    <property type="protein sequence ID" value="OOV08967.1"/>
    <property type="molecule type" value="Genomic_DNA"/>
</dbReference>
<comment type="caution">
    <text evidence="1">The sequence shown here is derived from an EMBL/GenBank/DDBJ whole genome shotgun (WGS) entry which is preliminary data.</text>
</comment>
<dbReference type="AlphaFoldDB" id="A0A1T1AY44"/>
<dbReference type="Proteomes" id="UP000190750">
    <property type="component" value="Unassembled WGS sequence"/>
</dbReference>
<keyword evidence="2" id="KW-1185">Reference proteome</keyword>
<organism evidence="1 2">
    <name type="scientific">Rhodoferax fermentans</name>
    <dbReference type="NCBI Taxonomy" id="28066"/>
    <lineage>
        <taxon>Bacteria</taxon>
        <taxon>Pseudomonadati</taxon>
        <taxon>Pseudomonadota</taxon>
        <taxon>Betaproteobacteria</taxon>
        <taxon>Burkholderiales</taxon>
        <taxon>Comamonadaceae</taxon>
        <taxon>Rhodoferax</taxon>
    </lineage>
</organism>
<gene>
    <name evidence="1" type="ORF">RF819_07575</name>
</gene>
<dbReference type="STRING" id="28066.RF819_07575"/>
<proteinExistence type="predicted"/>
<accession>A0A1T1AY44</accession>
<dbReference type="OrthoDB" id="5292474at2"/>
<reference evidence="1 2" key="1">
    <citation type="submission" date="2017-01" db="EMBL/GenBank/DDBJ databases">
        <title>Genome sequencing of Rhodoferax fermentans JCM 7819.</title>
        <authorList>
            <person name="Kim Y.J."/>
            <person name="Farh M.E.-A."/>
            <person name="Yang D.-C."/>
        </authorList>
    </citation>
    <scope>NUCLEOTIDE SEQUENCE [LARGE SCALE GENOMIC DNA]</scope>
    <source>
        <strain evidence="1 2">JCM 7819</strain>
    </source>
</reference>
<protein>
    <recommendedName>
        <fullName evidence="3">DUF3025 domain-containing protein</fullName>
    </recommendedName>
</protein>
<evidence type="ECO:0008006" key="3">
    <source>
        <dbReference type="Google" id="ProtNLM"/>
    </source>
</evidence>
<sequence length="257" mass="28432">MADIDWAAPWLAPWRQRGEAIAQQVCAGVAQPEALNAAAQQLWPAPDRPPVHFVPQADLPPGKAYEQYIFESGQCPTREGLHDFFNGLMWLHLPHTKTRLNQLQAAQIERLGIAPVRGPARDALTLFDENVALLRAPDALWDALVVKDWSAVFGRLRPLWQQSGLWLFGHALMEKLVVPRKPATAHVYRVCPATDDIATLDAWLATDLSADRLAEKPFAHLPVLGVPGWWPGNEVPGFYEDASVFRAPRSAAGAAHK</sequence>